<evidence type="ECO:0000313" key="1">
    <source>
        <dbReference type="EMBL" id="KAK9810861.1"/>
    </source>
</evidence>
<dbReference type="EMBL" id="JALJOQ010000013">
    <property type="protein sequence ID" value="KAK9810861.1"/>
    <property type="molecule type" value="Genomic_DNA"/>
</dbReference>
<dbReference type="Proteomes" id="UP001465755">
    <property type="component" value="Unassembled WGS sequence"/>
</dbReference>
<proteinExistence type="predicted"/>
<protein>
    <submittedName>
        <fullName evidence="1">Uncharacterized protein</fullName>
    </submittedName>
</protein>
<evidence type="ECO:0000313" key="2">
    <source>
        <dbReference type="Proteomes" id="UP001465755"/>
    </source>
</evidence>
<comment type="caution">
    <text evidence="1">The sequence shown here is derived from an EMBL/GenBank/DDBJ whole genome shotgun (WGS) entry which is preliminary data.</text>
</comment>
<sequence length="286" mass="31821">MPGDATKASVDDILRHRIISKTRAVWTAYRQQARIERIDAPPALSEQLVKAELVDSDHATLAQLDAMGEHELFELMAREVWISGGFVGMSLRQLAKDFFQGASFYYQEEEVEGRMHLTLFAAVNRILALPQYDMQLHLRKLDVALSPMPTDRVFWLLKWEAKAKGISRSNPSGVLSVSSMVHVTDPGQSPVACLVHLACLAKEVFLSSHTEEEQGSIVRDAQRCPAPGSQEGASFAWLEGELIYINDFWHELAISHAAGMSIQRRGINPSHIHGRHAGRRSTAESA</sequence>
<name>A0AAW1PN44_9CHLO</name>
<dbReference type="AlphaFoldDB" id="A0AAW1PN44"/>
<reference evidence="1 2" key="1">
    <citation type="journal article" date="2024" name="Nat. Commun.">
        <title>Phylogenomics reveals the evolutionary origins of lichenization in chlorophyte algae.</title>
        <authorList>
            <person name="Puginier C."/>
            <person name="Libourel C."/>
            <person name="Otte J."/>
            <person name="Skaloud P."/>
            <person name="Haon M."/>
            <person name="Grisel S."/>
            <person name="Petersen M."/>
            <person name="Berrin J.G."/>
            <person name="Delaux P.M."/>
            <person name="Dal Grande F."/>
            <person name="Keller J."/>
        </authorList>
    </citation>
    <scope>NUCLEOTIDE SEQUENCE [LARGE SCALE GENOMIC DNA]</scope>
    <source>
        <strain evidence="1 2">SAG 2036</strain>
    </source>
</reference>
<organism evidence="1 2">
    <name type="scientific">Symbiochloris irregularis</name>
    <dbReference type="NCBI Taxonomy" id="706552"/>
    <lineage>
        <taxon>Eukaryota</taxon>
        <taxon>Viridiplantae</taxon>
        <taxon>Chlorophyta</taxon>
        <taxon>core chlorophytes</taxon>
        <taxon>Trebouxiophyceae</taxon>
        <taxon>Trebouxiales</taxon>
        <taxon>Trebouxiaceae</taxon>
        <taxon>Symbiochloris</taxon>
    </lineage>
</organism>
<gene>
    <name evidence="1" type="ORF">WJX73_002979</name>
</gene>
<keyword evidence="2" id="KW-1185">Reference proteome</keyword>
<accession>A0AAW1PN44</accession>